<dbReference type="SMART" id="SM00261">
    <property type="entry name" value="FU"/>
    <property type="match status" value="5"/>
</dbReference>
<dbReference type="Pfam" id="PF01030">
    <property type="entry name" value="Recep_L_domain"/>
    <property type="match status" value="2"/>
</dbReference>
<name>A0A0R3RUM5_9BILA</name>
<feature type="transmembrane region" description="Helical" evidence="2">
    <location>
        <begin position="475"/>
        <end position="494"/>
    </location>
</feature>
<evidence type="ECO:0000313" key="5">
    <source>
        <dbReference type="Proteomes" id="UP000050640"/>
    </source>
</evidence>
<keyword evidence="2" id="KW-0472">Membrane</keyword>
<proteinExistence type="predicted"/>
<dbReference type="Gene3D" id="3.80.20.20">
    <property type="entry name" value="Receptor L-domain"/>
    <property type="match status" value="2"/>
</dbReference>
<dbReference type="Pfam" id="PF14843">
    <property type="entry name" value="GF_recep_IV"/>
    <property type="match status" value="1"/>
</dbReference>
<dbReference type="GO" id="GO:0005524">
    <property type="term" value="F:ATP binding"/>
    <property type="evidence" value="ECO:0007669"/>
    <property type="project" value="UniProtKB-KW"/>
</dbReference>
<accession>A0A0R3RUM5</accession>
<dbReference type="InterPro" id="IPR009030">
    <property type="entry name" value="Growth_fac_rcpt_cys_sf"/>
</dbReference>
<dbReference type="InterPro" id="IPR036941">
    <property type="entry name" value="Rcpt_L-dom_sf"/>
</dbReference>
<evidence type="ECO:0000313" key="6">
    <source>
        <dbReference type="WBParaSite" id="EEL_0000573301-mRNA-1"/>
    </source>
</evidence>
<feature type="domain" description="Receptor L-domain" evidence="3">
    <location>
        <begin position="37"/>
        <end position="149"/>
    </location>
</feature>
<dbReference type="InterPro" id="IPR006212">
    <property type="entry name" value="Furin_repeat"/>
</dbReference>
<evidence type="ECO:0000256" key="1">
    <source>
        <dbReference type="ARBA" id="ARBA00023180"/>
    </source>
</evidence>
<protein>
    <submittedName>
        <fullName evidence="6">Receptor protein-tyrosine kinase</fullName>
    </submittedName>
</protein>
<keyword evidence="1" id="KW-0325">Glycoprotein</keyword>
<dbReference type="GO" id="GO:0004714">
    <property type="term" value="F:transmembrane receptor protein tyrosine kinase activity"/>
    <property type="evidence" value="ECO:0007669"/>
    <property type="project" value="UniProtKB-EC"/>
</dbReference>
<dbReference type="InterPro" id="IPR000494">
    <property type="entry name" value="Rcpt_L-dom"/>
</dbReference>
<keyword evidence="2" id="KW-1133">Transmembrane helix</keyword>
<evidence type="ECO:0000259" key="4">
    <source>
        <dbReference type="Pfam" id="PF14843"/>
    </source>
</evidence>
<feature type="domain" description="Receptor L-domain" evidence="3">
    <location>
        <begin position="321"/>
        <end position="443"/>
    </location>
</feature>
<reference evidence="6" key="1">
    <citation type="submission" date="2017-02" db="UniProtKB">
        <authorList>
            <consortium name="WormBaseParasite"/>
        </authorList>
    </citation>
    <scope>IDENTIFICATION</scope>
</reference>
<sequence>MYLIHFLSFSVCPGTDNSRTELLDKNRINYMIKQYQDCTNVYGNLEITYIRREHLNGTDPDRFFSFLKDIKQITGYLLIYGNEIDQITLPNLQIIWGDTRHDDIAAIDISYNENLKYVNLPMLRSVQRGDVVLMYNPYLCNWNSTVSYREIMGKGSESRVQFMNNFEKCDQIQSECAENCGKYCWGPDTKMCQIVYREICPQDCPSQMCYQKDNKTHCCDEECAAGCYGEGKGACIACAKFEQDSKCVDKCNGLTDYDRTLKMTVNHSNPRYTYDRYCVEQCPKLMRSNLRKKRYRSDGGAFSACYMNEPIDSSNIGSLENCTVIEGFVQLLRHPFQAHRKFFIDGRPPMNISALKLDMLSVLRNVKVITEFLDVQTAEFSPTSLDFLGNLTTIEGRQLNLDRFALFIFKNQNLEELGLRSLKKIKNGRVFIGENENLCYMDTLNGYWNEILDVDSNNISDWVKVTKNGANCGKLLLLFIIVMVITAFVAIILLHTPSLFQEKYTVMITAIAFLDAGVRDQACAPDATVSTFYMKDNQCRKCHPQCMTCNGPTARDCIICMNVRIQQGDQWECIAECPTNHYFDGDACLPCARACYDFGCTGPREIVGRGGCNKCRYAKRSSNGQTPICLYATGKPRDVCHDNNLAHYYATTTSNETFIAEFECDECRAECLTCVGYGTSVNRHKCKCTHYITRKKSGDNHCTMECEKDSFLVRLKSTDGIGECEQCDELCDLSMGCKGPSSTNCSKCARAGVLLGDKLVCMEYCPKDHSFVGDDKICYKTDPEALASKKRLYMIIIGVLGAAILIAIIAGITMNCMKYKKRYQKELEMNLPSIPEYEQTDPSMRPNMTRLCIITSEHLEKTQQSLGQGAFGTVFLKRLCSPVYPLCVSWLQNPESRPSFVILKEKFNQYCKAPHLYVLDRYYKRQLELLGNQNEQMFNGEMNSSELSDQFKLSGDMTVTSSVSPSPTTPSWISLQQSALNVQQDGRMGSTDSGRYQSDPVHDGRAELSMDEGNYLIPNNKQSIFYTPVVVRENGETELIKNSEYYNDKVGVDYYNQVKSVSANLEDKTTSIQITTYQNDYYFAENEASL</sequence>
<dbReference type="CDD" id="cd00064">
    <property type="entry name" value="FU"/>
    <property type="match status" value="2"/>
</dbReference>
<feature type="domain" description="Growth factor receptor" evidence="4">
    <location>
        <begin position="523"/>
        <end position="605"/>
    </location>
</feature>
<dbReference type="WBParaSite" id="EEL_0000573301-mRNA-1">
    <property type="protein sequence ID" value="EEL_0000573301-mRNA-1"/>
    <property type="gene ID" value="EEL_0000573301"/>
</dbReference>
<evidence type="ECO:0000259" key="3">
    <source>
        <dbReference type="Pfam" id="PF01030"/>
    </source>
</evidence>
<dbReference type="Gene3D" id="2.10.220.10">
    <property type="entry name" value="Hormone Receptor, Insulin-like Growth Factor Receptor 1, Chain A, domain 2"/>
    <property type="match status" value="3"/>
</dbReference>
<dbReference type="Proteomes" id="UP000050640">
    <property type="component" value="Unplaced"/>
</dbReference>
<feature type="transmembrane region" description="Helical" evidence="2">
    <location>
        <begin position="792"/>
        <end position="814"/>
    </location>
</feature>
<organism evidence="5 6">
    <name type="scientific">Elaeophora elaphi</name>
    <dbReference type="NCBI Taxonomy" id="1147741"/>
    <lineage>
        <taxon>Eukaryota</taxon>
        <taxon>Metazoa</taxon>
        <taxon>Ecdysozoa</taxon>
        <taxon>Nematoda</taxon>
        <taxon>Chromadorea</taxon>
        <taxon>Rhabditida</taxon>
        <taxon>Spirurina</taxon>
        <taxon>Spiruromorpha</taxon>
        <taxon>Filarioidea</taxon>
        <taxon>Onchocercidae</taxon>
        <taxon>Elaeophora</taxon>
    </lineage>
</organism>
<dbReference type="PANTHER" id="PTHR21662:SF59">
    <property type="entry name" value="RECEPTOR PROTEIN-TYROSINE KINASE"/>
    <property type="match status" value="1"/>
</dbReference>
<dbReference type="GO" id="GO:0016020">
    <property type="term" value="C:membrane"/>
    <property type="evidence" value="ECO:0007669"/>
    <property type="project" value="UniProtKB-SubCell"/>
</dbReference>
<dbReference type="PANTHER" id="PTHR21662">
    <property type="entry name" value="RECEPTOR PROTEIN-TYROSINE KINASE"/>
    <property type="match status" value="1"/>
</dbReference>
<dbReference type="SUPFAM" id="SSF57184">
    <property type="entry name" value="Growth factor receptor domain"/>
    <property type="match status" value="2"/>
</dbReference>
<evidence type="ECO:0000256" key="2">
    <source>
        <dbReference type="SAM" id="Phobius"/>
    </source>
</evidence>
<dbReference type="STRING" id="1147741.A0A0R3RUM5"/>
<dbReference type="AlphaFoldDB" id="A0A0R3RUM5"/>
<dbReference type="InterPro" id="IPR053079">
    <property type="entry name" value="SPS2_domain"/>
</dbReference>
<keyword evidence="2" id="KW-0812">Transmembrane</keyword>
<dbReference type="InterPro" id="IPR032778">
    <property type="entry name" value="GF_recep_IV"/>
</dbReference>
<keyword evidence="5" id="KW-1185">Reference proteome</keyword>
<dbReference type="SUPFAM" id="SSF52058">
    <property type="entry name" value="L domain-like"/>
    <property type="match status" value="2"/>
</dbReference>